<dbReference type="RefSeq" id="WP_285966488.1">
    <property type="nucleotide sequence ID" value="NZ_CP127294.1"/>
</dbReference>
<name>A0A9Y2I9Z0_9PSEU</name>
<dbReference type="GO" id="GO:0003824">
    <property type="term" value="F:catalytic activity"/>
    <property type="evidence" value="ECO:0007669"/>
    <property type="project" value="InterPro"/>
</dbReference>
<sequence>MSFPSELNGAEPGAVQLARVLGGYSHFTAMQVRDGRVRGLDLHLTRLASSTRLLFGSELDLD</sequence>
<dbReference type="KEGG" id="acab:QRX50_30085"/>
<dbReference type="InterPro" id="IPR036038">
    <property type="entry name" value="Aminotransferase-like"/>
</dbReference>
<dbReference type="InterPro" id="IPR043131">
    <property type="entry name" value="BCAT-like_N"/>
</dbReference>
<evidence type="ECO:0000313" key="1">
    <source>
        <dbReference type="EMBL" id="WIX75724.1"/>
    </source>
</evidence>
<keyword evidence="2" id="KW-1185">Reference proteome</keyword>
<dbReference type="Proteomes" id="UP001236014">
    <property type="component" value="Chromosome"/>
</dbReference>
<dbReference type="AlphaFoldDB" id="A0A9Y2I9Z0"/>
<proteinExistence type="predicted"/>
<dbReference type="Gene3D" id="3.30.470.10">
    <property type="match status" value="1"/>
</dbReference>
<evidence type="ECO:0008006" key="3">
    <source>
        <dbReference type="Google" id="ProtNLM"/>
    </source>
</evidence>
<organism evidence="1 2">
    <name type="scientific">Amycolatopsis carbonis</name>
    <dbReference type="NCBI Taxonomy" id="715471"/>
    <lineage>
        <taxon>Bacteria</taxon>
        <taxon>Bacillati</taxon>
        <taxon>Actinomycetota</taxon>
        <taxon>Actinomycetes</taxon>
        <taxon>Pseudonocardiales</taxon>
        <taxon>Pseudonocardiaceae</taxon>
        <taxon>Amycolatopsis</taxon>
    </lineage>
</organism>
<gene>
    <name evidence="1" type="ORF">QRX50_30085</name>
</gene>
<accession>A0A9Y2I9Z0</accession>
<dbReference type="EMBL" id="CP127294">
    <property type="protein sequence ID" value="WIX75724.1"/>
    <property type="molecule type" value="Genomic_DNA"/>
</dbReference>
<dbReference type="SUPFAM" id="SSF56752">
    <property type="entry name" value="D-aminoacid aminotransferase-like PLP-dependent enzymes"/>
    <property type="match status" value="1"/>
</dbReference>
<protein>
    <recommendedName>
        <fullName evidence="3">Class IV aminotransferase</fullName>
    </recommendedName>
</protein>
<evidence type="ECO:0000313" key="2">
    <source>
        <dbReference type="Proteomes" id="UP001236014"/>
    </source>
</evidence>
<reference evidence="1 2" key="1">
    <citation type="submission" date="2023-06" db="EMBL/GenBank/DDBJ databases">
        <authorList>
            <person name="Oyuntsetseg B."/>
            <person name="Kim S.B."/>
        </authorList>
    </citation>
    <scope>NUCLEOTIDE SEQUENCE [LARGE SCALE GENOMIC DNA]</scope>
    <source>
        <strain evidence="1 2">2-15</strain>
    </source>
</reference>